<name>D8JUF7_HYPDA</name>
<evidence type="ECO:0000256" key="2">
    <source>
        <dbReference type="SAM" id="Phobius"/>
    </source>
</evidence>
<dbReference type="RefSeq" id="WP_013214962.1">
    <property type="nucleotide sequence ID" value="NC_014313.1"/>
</dbReference>
<dbReference type="KEGG" id="hdn:Hden_0933"/>
<feature type="region of interest" description="Disordered" evidence="1">
    <location>
        <begin position="42"/>
        <end position="84"/>
    </location>
</feature>
<dbReference type="OrthoDB" id="7933817at2"/>
<keyword evidence="2" id="KW-0812">Transmembrane</keyword>
<accession>D8JUF7</accession>
<dbReference type="AlphaFoldDB" id="D8JUF7"/>
<organism evidence="3 4">
    <name type="scientific">Hyphomicrobium denitrificans (strain ATCC 51888 / DSM 1869 / NCIMB 11706 / TK 0415)</name>
    <dbReference type="NCBI Taxonomy" id="582899"/>
    <lineage>
        <taxon>Bacteria</taxon>
        <taxon>Pseudomonadati</taxon>
        <taxon>Pseudomonadota</taxon>
        <taxon>Alphaproteobacteria</taxon>
        <taxon>Hyphomicrobiales</taxon>
        <taxon>Hyphomicrobiaceae</taxon>
        <taxon>Hyphomicrobium</taxon>
    </lineage>
</organism>
<reference evidence="4" key="1">
    <citation type="journal article" date="2011" name="J. Bacteriol.">
        <title>Genome sequences of eight morphologically diverse alphaproteobacteria.</title>
        <authorList>
            <consortium name="US DOE Joint Genome Institute"/>
            <person name="Brown P.J."/>
            <person name="Kysela D.T."/>
            <person name="Buechlein A."/>
            <person name="Hemmerich C."/>
            <person name="Brun Y.V."/>
        </authorList>
    </citation>
    <scope>NUCLEOTIDE SEQUENCE [LARGE SCALE GENOMIC DNA]</scope>
    <source>
        <strain evidence="4">ATCC 51888 / DSM 1869 / NCIB 11706 / TK 0415</strain>
    </source>
</reference>
<keyword evidence="2" id="KW-1133">Transmembrane helix</keyword>
<proteinExistence type="predicted"/>
<dbReference type="EMBL" id="CP002083">
    <property type="protein sequence ID" value="ADJ22747.1"/>
    <property type="molecule type" value="Genomic_DNA"/>
</dbReference>
<protein>
    <submittedName>
        <fullName evidence="3">Uncharacterized protein</fullName>
    </submittedName>
</protein>
<evidence type="ECO:0000256" key="1">
    <source>
        <dbReference type="SAM" id="MobiDB-lite"/>
    </source>
</evidence>
<feature type="transmembrane region" description="Helical" evidence="2">
    <location>
        <begin position="20"/>
        <end position="39"/>
    </location>
</feature>
<feature type="compositionally biased region" description="Polar residues" evidence="1">
    <location>
        <begin position="72"/>
        <end position="84"/>
    </location>
</feature>
<keyword evidence="2" id="KW-0472">Membrane</keyword>
<gene>
    <name evidence="3" type="ordered locus">Hden_0933</name>
</gene>
<keyword evidence="4" id="KW-1185">Reference proteome</keyword>
<dbReference type="Proteomes" id="UP000002033">
    <property type="component" value="Chromosome"/>
</dbReference>
<evidence type="ECO:0000313" key="4">
    <source>
        <dbReference type="Proteomes" id="UP000002033"/>
    </source>
</evidence>
<evidence type="ECO:0000313" key="3">
    <source>
        <dbReference type="EMBL" id="ADJ22747.1"/>
    </source>
</evidence>
<dbReference type="HOGENOM" id="CLU_2523048_0_0_5"/>
<sequence>MAMRDGDPRIPGAEKTWRPLPVIATIVVILAVLVMGYNFGHQPSHSEKYGTVTETEAADGVRPSLAPDAGSEPSSTSGTVTSEP</sequence>